<reference evidence="7 8" key="1">
    <citation type="journal article" date="2010" name="Nature">
        <title>The Ectocarpus genome and the independent evolution of multicellularity in brown algae.</title>
        <authorList>
            <person name="Cock J.M."/>
            <person name="Sterck L."/>
            <person name="Rouze P."/>
            <person name="Scornet D."/>
            <person name="Allen A.E."/>
            <person name="Amoutzias G."/>
            <person name="Anthouard V."/>
            <person name="Artiguenave F."/>
            <person name="Aury J.M."/>
            <person name="Badger J.H."/>
            <person name="Beszteri B."/>
            <person name="Billiau K."/>
            <person name="Bonnet E."/>
            <person name="Bothwell J.H."/>
            <person name="Bowler C."/>
            <person name="Boyen C."/>
            <person name="Brownlee C."/>
            <person name="Carrano C.J."/>
            <person name="Charrier B."/>
            <person name="Cho G.Y."/>
            <person name="Coelho S.M."/>
            <person name="Collen J."/>
            <person name="Corre E."/>
            <person name="Da Silva C."/>
            <person name="Delage L."/>
            <person name="Delaroque N."/>
            <person name="Dittami S.M."/>
            <person name="Doulbeau S."/>
            <person name="Elias M."/>
            <person name="Farnham G."/>
            <person name="Gachon C.M."/>
            <person name="Gschloessl B."/>
            <person name="Heesch S."/>
            <person name="Jabbari K."/>
            <person name="Jubin C."/>
            <person name="Kawai H."/>
            <person name="Kimura K."/>
            <person name="Kloareg B."/>
            <person name="Kupper F.C."/>
            <person name="Lang D."/>
            <person name="Le Bail A."/>
            <person name="Leblanc C."/>
            <person name="Lerouge P."/>
            <person name="Lohr M."/>
            <person name="Lopez P.J."/>
            <person name="Martens C."/>
            <person name="Maumus F."/>
            <person name="Michel G."/>
            <person name="Miranda-Saavedra D."/>
            <person name="Morales J."/>
            <person name="Moreau H."/>
            <person name="Motomura T."/>
            <person name="Nagasato C."/>
            <person name="Napoli C.A."/>
            <person name="Nelson D.R."/>
            <person name="Nyvall-Collen P."/>
            <person name="Peters A.F."/>
            <person name="Pommier C."/>
            <person name="Potin P."/>
            <person name="Poulain J."/>
            <person name="Quesneville H."/>
            <person name="Read B."/>
            <person name="Rensing S.A."/>
            <person name="Ritter A."/>
            <person name="Rousvoal S."/>
            <person name="Samanta M."/>
            <person name="Samson G."/>
            <person name="Schroeder D.C."/>
            <person name="Segurens B."/>
            <person name="Strittmatter M."/>
            <person name="Tonon T."/>
            <person name="Tregear J.W."/>
            <person name="Valentin K."/>
            <person name="von Dassow P."/>
            <person name="Yamagishi T."/>
            <person name="Van de Peer Y."/>
            <person name="Wincker P."/>
        </authorList>
    </citation>
    <scope>NUCLEOTIDE SEQUENCE [LARGE SCALE GENOMIC DNA]</scope>
    <source>
        <strain evidence="8">Ec32 / CCAP1310/4</strain>
    </source>
</reference>
<dbReference type="PANTHER" id="PTHR47776">
    <property type="entry name" value="F5A8.9 PROTEIN"/>
    <property type="match status" value="1"/>
</dbReference>
<dbReference type="Gene3D" id="3.30.40.10">
    <property type="entry name" value="Zinc/RING finger domain, C3HC4 (zinc finger)"/>
    <property type="match status" value="1"/>
</dbReference>
<name>D8LMP4_ECTSI</name>
<dbReference type="SMART" id="SM00184">
    <property type="entry name" value="RING"/>
    <property type="match status" value="1"/>
</dbReference>
<dbReference type="InterPro" id="IPR017907">
    <property type="entry name" value="Znf_RING_CS"/>
</dbReference>
<sequence length="282" mass="30946">MRLLFFLVSPISSRFFRPNPLTEEADLALAGRKAMVAGGECPICQGLLPDEERGILRCNHVFCFKCIHKWTKTESACPVCRVEVRSITKTLSLREIEQFNVRTPHDPSQVRTKAQIKRARAKRFKCRKPASVVFDDIYIPFTVTKAVRVKLRTQMKEMNRLLADAPHPQCRWKNRGLQRRRPDLPLHLDSLALGLLPQQLLVVVPPVVLPVGRTDGARVPAATLLRAAAAAVMAVVVGGRSGSGFASRPGAAPVVPSKKRGARQSGQLLGGTCSPATEPPPS</sequence>
<dbReference type="SUPFAM" id="SSF57850">
    <property type="entry name" value="RING/U-box"/>
    <property type="match status" value="1"/>
</dbReference>
<feature type="compositionally biased region" description="Low complexity" evidence="5">
    <location>
        <begin position="242"/>
        <end position="253"/>
    </location>
</feature>
<proteinExistence type="predicted"/>
<evidence type="ECO:0000256" key="3">
    <source>
        <dbReference type="ARBA" id="ARBA00022833"/>
    </source>
</evidence>
<evidence type="ECO:0000256" key="4">
    <source>
        <dbReference type="PROSITE-ProRule" id="PRU00175"/>
    </source>
</evidence>
<dbReference type="AlphaFoldDB" id="D8LMP4"/>
<keyword evidence="8" id="KW-1185">Reference proteome</keyword>
<dbReference type="PROSITE" id="PS50089">
    <property type="entry name" value="ZF_RING_2"/>
    <property type="match status" value="1"/>
</dbReference>
<organism evidence="7 8">
    <name type="scientific">Ectocarpus siliculosus</name>
    <name type="common">Brown alga</name>
    <name type="synonym">Conferva siliculosa</name>
    <dbReference type="NCBI Taxonomy" id="2880"/>
    <lineage>
        <taxon>Eukaryota</taxon>
        <taxon>Sar</taxon>
        <taxon>Stramenopiles</taxon>
        <taxon>Ochrophyta</taxon>
        <taxon>PX clade</taxon>
        <taxon>Phaeophyceae</taxon>
        <taxon>Ectocarpales</taxon>
        <taxon>Ectocarpaceae</taxon>
        <taxon>Ectocarpus</taxon>
    </lineage>
</organism>
<dbReference type="InParanoid" id="D8LMP4"/>
<dbReference type="OrthoDB" id="1630758at2759"/>
<evidence type="ECO:0000256" key="2">
    <source>
        <dbReference type="ARBA" id="ARBA00022771"/>
    </source>
</evidence>
<dbReference type="InterPro" id="IPR013083">
    <property type="entry name" value="Znf_RING/FYVE/PHD"/>
</dbReference>
<dbReference type="GO" id="GO:0008270">
    <property type="term" value="F:zinc ion binding"/>
    <property type="evidence" value="ECO:0007669"/>
    <property type="project" value="UniProtKB-KW"/>
</dbReference>
<gene>
    <name evidence="7" type="ORF">Esi_0409_0005</name>
</gene>
<evidence type="ECO:0000259" key="6">
    <source>
        <dbReference type="PROSITE" id="PS50089"/>
    </source>
</evidence>
<keyword evidence="1" id="KW-0479">Metal-binding</keyword>
<evidence type="ECO:0000313" key="7">
    <source>
        <dbReference type="EMBL" id="CBN76220.1"/>
    </source>
</evidence>
<feature type="domain" description="RING-type" evidence="6">
    <location>
        <begin position="41"/>
        <end position="81"/>
    </location>
</feature>
<dbReference type="Pfam" id="PF13639">
    <property type="entry name" value="zf-RING_2"/>
    <property type="match status" value="1"/>
</dbReference>
<dbReference type="EMBL" id="FN649760">
    <property type="protein sequence ID" value="CBN76220.1"/>
    <property type="molecule type" value="Genomic_DNA"/>
</dbReference>
<dbReference type="Proteomes" id="UP000002630">
    <property type="component" value="Unassembled WGS sequence"/>
</dbReference>
<feature type="region of interest" description="Disordered" evidence="5">
    <location>
        <begin position="242"/>
        <end position="282"/>
    </location>
</feature>
<keyword evidence="3" id="KW-0862">Zinc</keyword>
<accession>D8LMP4</accession>
<evidence type="ECO:0000313" key="8">
    <source>
        <dbReference type="Proteomes" id="UP000002630"/>
    </source>
</evidence>
<evidence type="ECO:0000256" key="1">
    <source>
        <dbReference type="ARBA" id="ARBA00022723"/>
    </source>
</evidence>
<dbReference type="PANTHER" id="PTHR47776:SF2">
    <property type="entry name" value="RING-TYPE E3 UBIQUITIN TRANSFERASE BRCA1"/>
    <property type="match status" value="1"/>
</dbReference>
<dbReference type="STRING" id="2880.D8LMP4"/>
<evidence type="ECO:0000256" key="5">
    <source>
        <dbReference type="SAM" id="MobiDB-lite"/>
    </source>
</evidence>
<keyword evidence="2 4" id="KW-0863">Zinc-finger</keyword>
<dbReference type="InterPro" id="IPR001841">
    <property type="entry name" value="Znf_RING"/>
</dbReference>
<protein>
    <recommendedName>
        <fullName evidence="6">RING-type domain-containing protein</fullName>
    </recommendedName>
</protein>
<dbReference type="PROSITE" id="PS00518">
    <property type="entry name" value="ZF_RING_1"/>
    <property type="match status" value="1"/>
</dbReference>